<dbReference type="AlphaFoldDB" id="A0A1F7UX35"/>
<feature type="transmembrane region" description="Helical" evidence="1">
    <location>
        <begin position="6"/>
        <end position="25"/>
    </location>
</feature>
<accession>A0A1F7UX35</accession>
<dbReference type="EMBL" id="MGEK01000006">
    <property type="protein sequence ID" value="OGL82829.1"/>
    <property type="molecule type" value="Genomic_DNA"/>
</dbReference>
<protein>
    <recommendedName>
        <fullName evidence="4">DUF4145 domain-containing protein</fullName>
    </recommendedName>
</protein>
<sequence>MRLTILLLTAVLGVVVGLIYLLKYLKRRSYARDFRINDRLAWQKRWQELEAMLAGGSSQWAVAVIEADKLFDRVTRSMALPGKDFGERLRFLSLSRPEIRAVWPAHLIRNRLVHEAHYELDRRTAISVLKTFERALKDLGIL</sequence>
<keyword evidence="1" id="KW-0472">Membrane</keyword>
<evidence type="ECO:0008006" key="4">
    <source>
        <dbReference type="Google" id="ProtNLM"/>
    </source>
</evidence>
<keyword evidence="1" id="KW-0812">Transmembrane</keyword>
<dbReference type="Proteomes" id="UP000176846">
    <property type="component" value="Unassembled WGS sequence"/>
</dbReference>
<evidence type="ECO:0000313" key="3">
    <source>
        <dbReference type="Proteomes" id="UP000176846"/>
    </source>
</evidence>
<evidence type="ECO:0000256" key="1">
    <source>
        <dbReference type="SAM" id="Phobius"/>
    </source>
</evidence>
<comment type="caution">
    <text evidence="2">The sequence shown here is derived from an EMBL/GenBank/DDBJ whole genome shotgun (WGS) entry which is preliminary data.</text>
</comment>
<evidence type="ECO:0000313" key="2">
    <source>
        <dbReference type="EMBL" id="OGL82829.1"/>
    </source>
</evidence>
<reference evidence="2 3" key="1">
    <citation type="journal article" date="2016" name="Nat. Commun.">
        <title>Thousands of microbial genomes shed light on interconnected biogeochemical processes in an aquifer system.</title>
        <authorList>
            <person name="Anantharaman K."/>
            <person name="Brown C.T."/>
            <person name="Hug L.A."/>
            <person name="Sharon I."/>
            <person name="Castelle C.J."/>
            <person name="Probst A.J."/>
            <person name="Thomas B.C."/>
            <person name="Singh A."/>
            <person name="Wilkins M.J."/>
            <person name="Karaoz U."/>
            <person name="Brodie E.L."/>
            <person name="Williams K.H."/>
            <person name="Hubbard S.S."/>
            <person name="Banfield J.F."/>
        </authorList>
    </citation>
    <scope>NUCLEOTIDE SEQUENCE [LARGE SCALE GENOMIC DNA]</scope>
</reference>
<organism evidence="2 3">
    <name type="scientific">Candidatus Uhrbacteria bacterium RIFCSPLOWO2_01_FULL_47_25</name>
    <dbReference type="NCBI Taxonomy" id="1802402"/>
    <lineage>
        <taxon>Bacteria</taxon>
        <taxon>Candidatus Uhriibacteriota</taxon>
    </lineage>
</organism>
<name>A0A1F7UX35_9BACT</name>
<gene>
    <name evidence="2" type="ORF">A2936_04145</name>
</gene>
<proteinExistence type="predicted"/>
<keyword evidence="1" id="KW-1133">Transmembrane helix</keyword>